<dbReference type="EMBL" id="LT981265">
    <property type="protein sequence ID" value="SPC34689.1"/>
    <property type="molecule type" value="Genomic_DNA"/>
</dbReference>
<protein>
    <submittedName>
        <fullName evidence="1">Uncharacterized protein</fullName>
    </submittedName>
</protein>
<evidence type="ECO:0000313" key="2">
    <source>
        <dbReference type="Proteomes" id="UP000236248"/>
    </source>
</evidence>
<reference evidence="2" key="1">
    <citation type="submission" date="2018-01" db="EMBL/GenBank/DDBJ databases">
        <authorList>
            <person name="Kerou L M."/>
        </authorList>
    </citation>
    <scope>NUCLEOTIDE SEQUENCE [LARGE SCALE GENOMIC DNA]</scope>
    <source>
        <strain evidence="2">SCU2</strain>
    </source>
</reference>
<proteinExistence type="predicted"/>
<dbReference type="AlphaFoldDB" id="A0A2K5ASU0"/>
<dbReference type="Proteomes" id="UP000236248">
    <property type="component" value="Chromosome NCAV"/>
</dbReference>
<dbReference type="KEGG" id="ncv:NCAV_1524"/>
<sequence>MNPRPLADPIKYDRIIRVQGGHSTAELPAHPQFYPSTIMI</sequence>
<name>A0A2K5ASU0_9ARCH</name>
<accession>A0A2K5ASU0</accession>
<evidence type="ECO:0000313" key="1">
    <source>
        <dbReference type="EMBL" id="SPC34689.1"/>
    </source>
</evidence>
<gene>
    <name evidence="1" type="ORF">NCAV_1524</name>
</gene>
<keyword evidence="2" id="KW-1185">Reference proteome</keyword>
<organism evidence="1 2">
    <name type="scientific">Candidatus Nitrosocaldus cavascurensis</name>
    <dbReference type="NCBI Taxonomy" id="2058097"/>
    <lineage>
        <taxon>Archaea</taxon>
        <taxon>Nitrososphaerota</taxon>
        <taxon>Nitrososphaeria</taxon>
        <taxon>Candidatus Nitrosocaldales</taxon>
        <taxon>Candidatus Nitrosocaldaceae</taxon>
        <taxon>Candidatus Nitrosocaldus</taxon>
    </lineage>
</organism>